<feature type="region of interest" description="Disordered" evidence="1">
    <location>
        <begin position="1"/>
        <end position="20"/>
    </location>
</feature>
<gene>
    <name evidence="2" type="primary">jg16431</name>
    <name evidence="2" type="ORF">PAEG_LOCUS27624</name>
</gene>
<dbReference type="Proteomes" id="UP000838756">
    <property type="component" value="Unassembled WGS sequence"/>
</dbReference>
<dbReference type="AlphaFoldDB" id="A0A8S4SIC1"/>
<keyword evidence="3" id="KW-1185">Reference proteome</keyword>
<comment type="caution">
    <text evidence="2">The sequence shown here is derived from an EMBL/GenBank/DDBJ whole genome shotgun (WGS) entry which is preliminary data.</text>
</comment>
<protein>
    <submittedName>
        <fullName evidence="2">Jg16431 protein</fullName>
    </submittedName>
</protein>
<evidence type="ECO:0000313" key="3">
    <source>
        <dbReference type="Proteomes" id="UP000838756"/>
    </source>
</evidence>
<evidence type="ECO:0000256" key="1">
    <source>
        <dbReference type="SAM" id="MobiDB-lite"/>
    </source>
</evidence>
<feature type="compositionally biased region" description="Polar residues" evidence="1">
    <location>
        <begin position="1"/>
        <end position="13"/>
    </location>
</feature>
<organism evidence="2 3">
    <name type="scientific">Pararge aegeria aegeria</name>
    <dbReference type="NCBI Taxonomy" id="348720"/>
    <lineage>
        <taxon>Eukaryota</taxon>
        <taxon>Metazoa</taxon>
        <taxon>Ecdysozoa</taxon>
        <taxon>Arthropoda</taxon>
        <taxon>Hexapoda</taxon>
        <taxon>Insecta</taxon>
        <taxon>Pterygota</taxon>
        <taxon>Neoptera</taxon>
        <taxon>Endopterygota</taxon>
        <taxon>Lepidoptera</taxon>
        <taxon>Glossata</taxon>
        <taxon>Ditrysia</taxon>
        <taxon>Papilionoidea</taxon>
        <taxon>Nymphalidae</taxon>
        <taxon>Satyrinae</taxon>
        <taxon>Satyrini</taxon>
        <taxon>Parargina</taxon>
        <taxon>Pararge</taxon>
    </lineage>
</organism>
<evidence type="ECO:0000313" key="2">
    <source>
        <dbReference type="EMBL" id="CAH2269405.1"/>
    </source>
</evidence>
<proteinExistence type="predicted"/>
<sequence>MCVNNTHTANTASLPAKPGKKPLRFHLTQDRAKIVKLKNDVEREQLLSFLPASSSGGKSFQTVDCNFSCDDAVKVSKALLQRCDSGLKGREYERPVYQPYVPGESIVDSALDKCYLDYCVNPGLPNMGAVESTEVNRDALLLYLKKNQEFYV</sequence>
<dbReference type="EMBL" id="CAKXAJ010026514">
    <property type="protein sequence ID" value="CAH2269405.1"/>
    <property type="molecule type" value="Genomic_DNA"/>
</dbReference>
<name>A0A8S4SIC1_9NEOP</name>
<accession>A0A8S4SIC1</accession>
<reference evidence="2" key="1">
    <citation type="submission" date="2022-03" db="EMBL/GenBank/DDBJ databases">
        <authorList>
            <person name="Lindestad O."/>
        </authorList>
    </citation>
    <scope>NUCLEOTIDE SEQUENCE</scope>
</reference>